<evidence type="ECO:0000313" key="7">
    <source>
        <dbReference type="EMBL" id="MDQ0113868.1"/>
    </source>
</evidence>
<keyword evidence="2" id="KW-0479">Metal-binding</keyword>
<keyword evidence="3" id="KW-0378">Hydrolase</keyword>
<dbReference type="InterPro" id="IPR024079">
    <property type="entry name" value="MetalloPept_cat_dom_sf"/>
</dbReference>
<protein>
    <recommendedName>
        <fullName evidence="6">Peptidase M10 metallopeptidase domain-containing protein</fullName>
    </recommendedName>
</protein>
<dbReference type="Proteomes" id="UP001229346">
    <property type="component" value="Unassembled WGS sequence"/>
</dbReference>
<keyword evidence="4" id="KW-0862">Zinc</keyword>
<dbReference type="Gene3D" id="3.40.390.10">
    <property type="entry name" value="Collagenase (Catalytic Domain)"/>
    <property type="match status" value="1"/>
</dbReference>
<evidence type="ECO:0000256" key="1">
    <source>
        <dbReference type="ARBA" id="ARBA00022670"/>
    </source>
</evidence>
<keyword evidence="8" id="KW-1185">Reference proteome</keyword>
<gene>
    <name evidence="7" type="ORF">J2T15_003311</name>
</gene>
<keyword evidence="1" id="KW-0645">Protease</keyword>
<dbReference type="EMBL" id="JAUSSU010000006">
    <property type="protein sequence ID" value="MDQ0113868.1"/>
    <property type="molecule type" value="Genomic_DNA"/>
</dbReference>
<evidence type="ECO:0000313" key="8">
    <source>
        <dbReference type="Proteomes" id="UP001229346"/>
    </source>
</evidence>
<organism evidence="7 8">
    <name type="scientific">Paenibacillus harenae</name>
    <dbReference type="NCBI Taxonomy" id="306543"/>
    <lineage>
        <taxon>Bacteria</taxon>
        <taxon>Bacillati</taxon>
        <taxon>Bacillota</taxon>
        <taxon>Bacilli</taxon>
        <taxon>Bacillales</taxon>
        <taxon>Paenibacillaceae</taxon>
        <taxon>Paenibacillus</taxon>
    </lineage>
</organism>
<comment type="caution">
    <text evidence="7">The sequence shown here is derived from an EMBL/GenBank/DDBJ whole genome shotgun (WGS) entry which is preliminary data.</text>
</comment>
<dbReference type="Pfam" id="PF00413">
    <property type="entry name" value="Peptidase_M10"/>
    <property type="match status" value="1"/>
</dbReference>
<proteinExistence type="predicted"/>
<dbReference type="RefSeq" id="WP_307205129.1">
    <property type="nucleotide sequence ID" value="NZ_JAUSSU010000006.1"/>
</dbReference>
<name>A0ABT9U2U6_PAEHA</name>
<evidence type="ECO:0000256" key="2">
    <source>
        <dbReference type="ARBA" id="ARBA00022723"/>
    </source>
</evidence>
<evidence type="ECO:0000256" key="4">
    <source>
        <dbReference type="ARBA" id="ARBA00022833"/>
    </source>
</evidence>
<evidence type="ECO:0000259" key="6">
    <source>
        <dbReference type="Pfam" id="PF00413"/>
    </source>
</evidence>
<accession>A0ABT9U2U6</accession>
<sequence length="341" mass="36624">MGKKRMLVGIAAVLTGVALLVNSTPAFATVTSFGKWASRTKTMYVDSASASTPWGTGAAKWRNSTNFNVTTTLGTSSTYYAYNVNTSMATWDGNCTFTVSGGIITKAILNINTYFTSNSKYTSSILAALTAHEVGHSLGLEHTSVAETSSIMHPHTFKSDGTPARALSPSANDIGVVNGLYPLETSSSSEATLTDPAEMEDGVYVHPSWAVYYEDEEAMAEAADLVIRAKVTKEIGSKFKKGDYTNYTTDVNAKILEVLKGEHDSGKTITVSQMGGHDGSVTVFSDATTYLEKGQEVVLFLRKIGDQSYIPINEDEGIYVGESDAFTNIASDKKLDKKKIN</sequence>
<feature type="domain" description="Peptidase M10 metallopeptidase" evidence="6">
    <location>
        <begin position="113"/>
        <end position="181"/>
    </location>
</feature>
<reference evidence="7 8" key="1">
    <citation type="submission" date="2023-07" db="EMBL/GenBank/DDBJ databases">
        <title>Sorghum-associated microbial communities from plants grown in Nebraska, USA.</title>
        <authorList>
            <person name="Schachtman D."/>
        </authorList>
    </citation>
    <scope>NUCLEOTIDE SEQUENCE [LARGE SCALE GENOMIC DNA]</scope>
    <source>
        <strain evidence="7 8">CC482</strain>
    </source>
</reference>
<dbReference type="SUPFAM" id="SSF55486">
    <property type="entry name" value="Metalloproteases ('zincins'), catalytic domain"/>
    <property type="match status" value="1"/>
</dbReference>
<feature type="chain" id="PRO_5047139157" description="Peptidase M10 metallopeptidase domain-containing protein" evidence="5">
    <location>
        <begin position="29"/>
        <end position="341"/>
    </location>
</feature>
<keyword evidence="5" id="KW-0732">Signal</keyword>
<feature type="signal peptide" evidence="5">
    <location>
        <begin position="1"/>
        <end position="28"/>
    </location>
</feature>
<evidence type="ECO:0000256" key="3">
    <source>
        <dbReference type="ARBA" id="ARBA00022801"/>
    </source>
</evidence>
<evidence type="ECO:0000256" key="5">
    <source>
        <dbReference type="SAM" id="SignalP"/>
    </source>
</evidence>
<dbReference type="InterPro" id="IPR001818">
    <property type="entry name" value="Pept_M10_metallopeptidase"/>
</dbReference>